<dbReference type="EMBL" id="JACBPP010000001">
    <property type="protein sequence ID" value="KAF8004971.1"/>
    <property type="molecule type" value="Genomic_DNA"/>
</dbReference>
<dbReference type="PROSITE" id="PS51203">
    <property type="entry name" value="CS"/>
    <property type="match status" value="1"/>
</dbReference>
<comment type="similarity">
    <text evidence="1">Belongs to the SHQ1 family.</text>
</comment>
<proteinExistence type="inferred from homology"/>
<dbReference type="AlphaFoldDB" id="A0A8H7GZ91"/>
<dbReference type="InterPro" id="IPR039742">
    <property type="entry name" value="Shq1"/>
</dbReference>
<gene>
    <name evidence="3" type="ORF">HF325_000428</name>
</gene>
<dbReference type="InterPro" id="IPR007009">
    <property type="entry name" value="Shq1_C"/>
</dbReference>
<organism evidence="3 4">
    <name type="scientific">Metschnikowia pulcherrima</name>
    <dbReference type="NCBI Taxonomy" id="27326"/>
    <lineage>
        <taxon>Eukaryota</taxon>
        <taxon>Fungi</taxon>
        <taxon>Dikarya</taxon>
        <taxon>Ascomycota</taxon>
        <taxon>Saccharomycotina</taxon>
        <taxon>Pichiomycetes</taxon>
        <taxon>Metschnikowiaceae</taxon>
        <taxon>Metschnikowia</taxon>
    </lineage>
</organism>
<dbReference type="OrthoDB" id="73639at2759"/>
<name>A0A8H7GZ91_9ASCO</name>
<dbReference type="Gene3D" id="2.60.40.790">
    <property type="match status" value="1"/>
</dbReference>
<evidence type="ECO:0000313" key="3">
    <source>
        <dbReference type="EMBL" id="KAF8004971.1"/>
    </source>
</evidence>
<comment type="caution">
    <text evidence="3">The sequence shown here is derived from an EMBL/GenBank/DDBJ whole genome shotgun (WGS) entry which is preliminary data.</text>
</comment>
<dbReference type="PANTHER" id="PTHR12967:SF0">
    <property type="entry name" value="PROTEIN SHQ1 HOMOLOG"/>
    <property type="match status" value="1"/>
</dbReference>
<dbReference type="FunFam" id="2.60.40.790:FF:000064">
    <property type="entry name" value="Protein SHQ1"/>
    <property type="match status" value="1"/>
</dbReference>
<dbReference type="InterPro" id="IPR007052">
    <property type="entry name" value="CS_dom"/>
</dbReference>
<evidence type="ECO:0000259" key="2">
    <source>
        <dbReference type="PROSITE" id="PS51203"/>
    </source>
</evidence>
<keyword evidence="4" id="KW-1185">Reference proteome</keyword>
<dbReference type="InterPro" id="IPR008978">
    <property type="entry name" value="HSP20-like_chaperone"/>
</dbReference>
<dbReference type="GO" id="GO:0051082">
    <property type="term" value="F:unfolded protein binding"/>
    <property type="evidence" value="ECO:0007669"/>
    <property type="project" value="TreeGrafter"/>
</dbReference>
<dbReference type="GO" id="GO:0005737">
    <property type="term" value="C:cytoplasm"/>
    <property type="evidence" value="ECO:0007669"/>
    <property type="project" value="TreeGrafter"/>
</dbReference>
<dbReference type="SUPFAM" id="SSF49764">
    <property type="entry name" value="HSP20-like chaperones"/>
    <property type="match status" value="1"/>
</dbReference>
<dbReference type="GO" id="GO:0005654">
    <property type="term" value="C:nucleoplasm"/>
    <property type="evidence" value="ECO:0007669"/>
    <property type="project" value="TreeGrafter"/>
</dbReference>
<protein>
    <recommendedName>
        <fullName evidence="2">CS domain-containing protein</fullName>
    </recommendedName>
</protein>
<dbReference type="GO" id="GO:0000493">
    <property type="term" value="P:box H/ACA snoRNP assembly"/>
    <property type="evidence" value="ECO:0007669"/>
    <property type="project" value="InterPro"/>
</dbReference>
<sequence length="372" mass="42698">MITPYFTVTQDDEFLYVSVKVSHARFSAQSIEMVANDDVFVFSLAPYYLRLRLPYPIIDDERAKADFDSKESCVNIRLPKESKGQHFPDLDLTAKLLARKDEPAANVQSKPMIEELDISRTVADSNPNPNPKGDSVEFMANEGQTHEWEIHQAMEPESPVATNAYGFNNAYNQIIGVSLSSGNDINELSGPESSLAPDRIVERLIKENIKFDPEYYAAEYIMEKNPSEDDDKAYAGLMSWKSPTTRQFLSWHYGLSRKAWDDVYYILRSGKRVVLKCLLDLRELFRFHDVYYVYDKIWLEDLCLWILGDDVSENSLRSLAHDFKRTLEGIKKSDVTFEKVDDTQNGDAMIALDIQELENMADESYRAFLAQN</sequence>
<dbReference type="InterPro" id="IPR048696">
    <property type="entry name" value="SHQ1-like_CS"/>
</dbReference>
<dbReference type="Pfam" id="PF04925">
    <property type="entry name" value="SHQ1"/>
    <property type="match status" value="1"/>
</dbReference>
<evidence type="ECO:0000313" key="4">
    <source>
        <dbReference type="Proteomes" id="UP000649328"/>
    </source>
</evidence>
<reference evidence="3" key="1">
    <citation type="submission" date="2020-10" db="EMBL/GenBank/DDBJ databases">
        <title>The Whole-Genome Sequence of Metschnikowia persimmonesis, a Novel Endophytic Yeast Species Isolated from Medicinal Plant Diospyros kaki Thumb.</title>
        <authorList>
            <person name="Rahmat E."/>
            <person name="Kang Y."/>
        </authorList>
    </citation>
    <scope>NUCLEOTIDE SEQUENCE</scope>
    <source>
        <strain evidence="3">KIOM G15050</strain>
    </source>
</reference>
<feature type="domain" description="CS" evidence="2">
    <location>
        <begin position="1"/>
        <end position="91"/>
    </location>
</feature>
<evidence type="ECO:0000256" key="1">
    <source>
        <dbReference type="ARBA" id="ARBA00005607"/>
    </source>
</evidence>
<dbReference type="Proteomes" id="UP000649328">
    <property type="component" value="Unassembled WGS sequence"/>
</dbReference>
<dbReference type="Pfam" id="PF21413">
    <property type="entry name" value="SHQ1-like_CS"/>
    <property type="match status" value="1"/>
</dbReference>
<accession>A0A8H7GZ91</accession>
<dbReference type="PANTHER" id="PTHR12967">
    <property type="entry name" value="PROTEIN SHQ1 HOMOLOG"/>
    <property type="match status" value="1"/>
</dbReference>